<organism evidence="4 5">
    <name type="scientific">Spirodela intermedia</name>
    <name type="common">Intermediate duckweed</name>
    <dbReference type="NCBI Taxonomy" id="51605"/>
    <lineage>
        <taxon>Eukaryota</taxon>
        <taxon>Viridiplantae</taxon>
        <taxon>Streptophyta</taxon>
        <taxon>Embryophyta</taxon>
        <taxon>Tracheophyta</taxon>
        <taxon>Spermatophyta</taxon>
        <taxon>Magnoliopsida</taxon>
        <taxon>Liliopsida</taxon>
        <taxon>Araceae</taxon>
        <taxon>Lemnoideae</taxon>
        <taxon>Spirodela</taxon>
    </lineage>
</organism>
<protein>
    <submittedName>
        <fullName evidence="4">Uncharacterized protein</fullName>
    </submittedName>
</protein>
<reference evidence="4" key="1">
    <citation type="submission" date="2020-02" db="EMBL/GenBank/DDBJ databases">
        <authorList>
            <person name="Scholz U."/>
            <person name="Mascher M."/>
            <person name="Fiebig A."/>
        </authorList>
    </citation>
    <scope>NUCLEOTIDE SEQUENCE</scope>
</reference>
<dbReference type="Pfam" id="PF00280">
    <property type="entry name" value="potato_inhibit"/>
    <property type="match status" value="1"/>
</dbReference>
<dbReference type="GO" id="GO:0004867">
    <property type="term" value="F:serine-type endopeptidase inhibitor activity"/>
    <property type="evidence" value="ECO:0007669"/>
    <property type="project" value="UniProtKB-KW"/>
</dbReference>
<dbReference type="InterPro" id="IPR036354">
    <property type="entry name" value="Prot_inh_pot1_sf"/>
</dbReference>
<dbReference type="PANTHER" id="PTHR33091:SF73">
    <property type="entry name" value="INHIBITOR OF TRYPSIN AND HAGEMAN FACTOR-LIKE"/>
    <property type="match status" value="1"/>
</dbReference>
<dbReference type="OrthoDB" id="10013825at2759"/>
<evidence type="ECO:0000256" key="3">
    <source>
        <dbReference type="ARBA" id="ARBA00022900"/>
    </source>
</evidence>
<evidence type="ECO:0000313" key="4">
    <source>
        <dbReference type="EMBL" id="CAA7395237.1"/>
    </source>
</evidence>
<dbReference type="GO" id="GO:0009611">
    <property type="term" value="P:response to wounding"/>
    <property type="evidence" value="ECO:0007669"/>
    <property type="project" value="InterPro"/>
</dbReference>
<keyword evidence="3" id="KW-0722">Serine protease inhibitor</keyword>
<dbReference type="PANTHER" id="PTHR33091">
    <property type="entry name" value="PROTEIN, PUTATIVE, EXPRESSED-RELATED"/>
    <property type="match status" value="1"/>
</dbReference>
<name>A0A7I8KBR4_SPIIN</name>
<accession>A0A7I8KBR4</accession>
<dbReference type="SUPFAM" id="SSF54654">
    <property type="entry name" value="CI-2 family of serine protease inhibitors"/>
    <property type="match status" value="1"/>
</dbReference>
<evidence type="ECO:0000313" key="5">
    <source>
        <dbReference type="Proteomes" id="UP000663760"/>
    </source>
</evidence>
<proteinExistence type="inferred from homology"/>
<evidence type="ECO:0000256" key="1">
    <source>
        <dbReference type="ARBA" id="ARBA00008210"/>
    </source>
</evidence>
<gene>
    <name evidence="4" type="ORF">SI8410_04005898</name>
</gene>
<sequence>MSDCKGKESWPELVGAEGSAAAVIIEKENPHVDAVIVHKDLGTDMQYRCDRVRVRVDNYGIVAETPIIG</sequence>
<dbReference type="EMBL" id="LR746267">
    <property type="protein sequence ID" value="CAA7395237.1"/>
    <property type="molecule type" value="Genomic_DNA"/>
</dbReference>
<dbReference type="InterPro" id="IPR000864">
    <property type="entry name" value="Prot_inh_pot1"/>
</dbReference>
<dbReference type="PROSITE" id="PS00285">
    <property type="entry name" value="POTATO_INHIBITOR"/>
    <property type="match status" value="1"/>
</dbReference>
<comment type="similarity">
    <text evidence="1">Belongs to the protease inhibitor I13 (potato type I serine protease inhibitor) family.</text>
</comment>
<keyword evidence="5" id="KW-1185">Reference proteome</keyword>
<evidence type="ECO:0000256" key="2">
    <source>
        <dbReference type="ARBA" id="ARBA00022690"/>
    </source>
</evidence>
<dbReference type="Proteomes" id="UP000663760">
    <property type="component" value="Chromosome 4"/>
</dbReference>
<dbReference type="Gene3D" id="3.30.10.10">
    <property type="entry name" value="Trypsin Inhibitor V, subunit A"/>
    <property type="match status" value="1"/>
</dbReference>
<dbReference type="AlphaFoldDB" id="A0A7I8KBR4"/>
<keyword evidence="2" id="KW-0646">Protease inhibitor</keyword>